<accession>A0ABP6BFA3</accession>
<dbReference type="RefSeq" id="WP_344544945.1">
    <property type="nucleotide sequence ID" value="NZ_BAAATM010000032.1"/>
</dbReference>
<reference evidence="3" key="1">
    <citation type="journal article" date="2019" name="Int. J. Syst. Evol. Microbiol.">
        <title>The Global Catalogue of Microorganisms (GCM) 10K type strain sequencing project: providing services to taxonomists for standard genome sequencing and annotation.</title>
        <authorList>
            <consortium name="The Broad Institute Genomics Platform"/>
            <consortium name="The Broad Institute Genome Sequencing Center for Infectious Disease"/>
            <person name="Wu L."/>
            <person name="Ma J."/>
        </authorList>
    </citation>
    <scope>NUCLEOTIDE SEQUENCE [LARGE SCALE GENOMIC DNA]</scope>
    <source>
        <strain evidence="3">JCM 6924</strain>
    </source>
</reference>
<keyword evidence="3" id="KW-1185">Reference proteome</keyword>
<feature type="compositionally biased region" description="Basic and acidic residues" evidence="1">
    <location>
        <begin position="22"/>
        <end position="34"/>
    </location>
</feature>
<evidence type="ECO:0000313" key="3">
    <source>
        <dbReference type="Proteomes" id="UP001501095"/>
    </source>
</evidence>
<sequence>MSDVVRDVVVPVHGESFPSGRPSEHVRRALDDHGGSWPMFSQPRELARVLRAAAEGP</sequence>
<organism evidence="2 3">
    <name type="scientific">Streptomyces levis</name>
    <dbReference type="NCBI Taxonomy" id="285566"/>
    <lineage>
        <taxon>Bacteria</taxon>
        <taxon>Bacillati</taxon>
        <taxon>Actinomycetota</taxon>
        <taxon>Actinomycetes</taxon>
        <taxon>Kitasatosporales</taxon>
        <taxon>Streptomycetaceae</taxon>
        <taxon>Streptomyces</taxon>
    </lineage>
</organism>
<feature type="region of interest" description="Disordered" evidence="1">
    <location>
        <begin position="15"/>
        <end position="38"/>
    </location>
</feature>
<evidence type="ECO:0000256" key="1">
    <source>
        <dbReference type="SAM" id="MobiDB-lite"/>
    </source>
</evidence>
<evidence type="ECO:0000313" key="2">
    <source>
        <dbReference type="EMBL" id="GAA2562658.1"/>
    </source>
</evidence>
<dbReference type="Proteomes" id="UP001501095">
    <property type="component" value="Unassembled WGS sequence"/>
</dbReference>
<protein>
    <submittedName>
        <fullName evidence="2">Uncharacterized protein</fullName>
    </submittedName>
</protein>
<name>A0ABP6BFA3_9ACTN</name>
<gene>
    <name evidence="2" type="ORF">GCM10010423_76950</name>
</gene>
<proteinExistence type="predicted"/>
<comment type="caution">
    <text evidence="2">The sequence shown here is derived from an EMBL/GenBank/DDBJ whole genome shotgun (WGS) entry which is preliminary data.</text>
</comment>
<dbReference type="EMBL" id="BAAATM010000032">
    <property type="protein sequence ID" value="GAA2562658.1"/>
    <property type="molecule type" value="Genomic_DNA"/>
</dbReference>